<evidence type="ECO:0000313" key="2">
    <source>
        <dbReference type="Proteomes" id="UP000308768"/>
    </source>
</evidence>
<proteinExistence type="predicted"/>
<sequence length="94" mass="9625">MPLLSLSLPILARFPLPVELGPALALPPLVLARKLLVREKGFGALEAVVARAIAPAGGPSAPEMAALFFLPLGPVTPVPLTALALPVLGAFRCV</sequence>
<gene>
    <name evidence="1" type="ORF">B0A49_11321</name>
</gene>
<name>A0A4V5NEP4_9PEZI</name>
<accession>A0A4V5NEP4</accession>
<dbReference type="EMBL" id="NAJN01001433">
    <property type="protein sequence ID" value="TKA63219.1"/>
    <property type="molecule type" value="Genomic_DNA"/>
</dbReference>
<dbReference type="Proteomes" id="UP000308768">
    <property type="component" value="Unassembled WGS sequence"/>
</dbReference>
<feature type="non-terminal residue" evidence="1">
    <location>
        <position position="94"/>
    </location>
</feature>
<comment type="caution">
    <text evidence="1">The sequence shown here is derived from an EMBL/GenBank/DDBJ whole genome shotgun (WGS) entry which is preliminary data.</text>
</comment>
<evidence type="ECO:0000313" key="1">
    <source>
        <dbReference type="EMBL" id="TKA63219.1"/>
    </source>
</evidence>
<protein>
    <submittedName>
        <fullName evidence="1">Uncharacterized protein</fullName>
    </submittedName>
</protein>
<reference evidence="1 2" key="1">
    <citation type="submission" date="2017-03" db="EMBL/GenBank/DDBJ databases">
        <title>Genomes of endolithic fungi from Antarctica.</title>
        <authorList>
            <person name="Coleine C."/>
            <person name="Masonjones S."/>
            <person name="Stajich J.E."/>
        </authorList>
    </citation>
    <scope>NUCLEOTIDE SEQUENCE [LARGE SCALE GENOMIC DNA]</scope>
    <source>
        <strain evidence="1 2">CCFEE 5187</strain>
    </source>
</reference>
<dbReference type="AlphaFoldDB" id="A0A4V5NEP4"/>
<keyword evidence="2" id="KW-1185">Reference proteome</keyword>
<organism evidence="1 2">
    <name type="scientific">Cryomyces minteri</name>
    <dbReference type="NCBI Taxonomy" id="331657"/>
    <lineage>
        <taxon>Eukaryota</taxon>
        <taxon>Fungi</taxon>
        <taxon>Dikarya</taxon>
        <taxon>Ascomycota</taxon>
        <taxon>Pezizomycotina</taxon>
        <taxon>Dothideomycetes</taxon>
        <taxon>Dothideomycetes incertae sedis</taxon>
        <taxon>Cryomyces</taxon>
    </lineage>
</organism>